<accession>A0A8S5SQ92</accession>
<organism evidence="1">
    <name type="scientific">Siphoviridae sp. ctrap8</name>
    <dbReference type="NCBI Taxonomy" id="2827955"/>
    <lineage>
        <taxon>Viruses</taxon>
        <taxon>Duplodnaviria</taxon>
        <taxon>Heunggongvirae</taxon>
        <taxon>Uroviricota</taxon>
        <taxon>Caudoviricetes</taxon>
    </lineage>
</organism>
<dbReference type="EMBL" id="BK032649">
    <property type="protein sequence ID" value="DAF53212.1"/>
    <property type="molecule type" value="Genomic_DNA"/>
</dbReference>
<evidence type="ECO:0000313" key="1">
    <source>
        <dbReference type="EMBL" id="DAF53212.1"/>
    </source>
</evidence>
<sequence>MKQTMRIKTVYEKLSQLYEINKHFPVKLSYAIAKNIKTLASEAQNADELRAKILKDRCLKDDEGRPVVKDGAYQFDSDEIKENTIKEIGDINDTEVEIELMPLSLELIETCDSGDYDSISLKEMETLEFMIQE</sequence>
<reference evidence="1" key="1">
    <citation type="journal article" date="2021" name="Proc. Natl. Acad. Sci. U.S.A.">
        <title>A Catalog of Tens of Thousands of Viruses from Human Metagenomes Reveals Hidden Associations with Chronic Diseases.</title>
        <authorList>
            <person name="Tisza M.J."/>
            <person name="Buck C.B."/>
        </authorList>
    </citation>
    <scope>NUCLEOTIDE SEQUENCE</scope>
    <source>
        <strain evidence="1">Ctrap8</strain>
    </source>
</reference>
<protein>
    <submittedName>
        <fullName evidence="1">Uncharacterized protein</fullName>
    </submittedName>
</protein>
<proteinExistence type="predicted"/>
<name>A0A8S5SQ92_9CAUD</name>